<evidence type="ECO:0000256" key="5">
    <source>
        <dbReference type="ARBA" id="ARBA00048493"/>
    </source>
</evidence>
<evidence type="ECO:0000256" key="4">
    <source>
        <dbReference type="ARBA" id="ARBA00048247"/>
    </source>
</evidence>
<evidence type="ECO:0000313" key="8">
    <source>
        <dbReference type="EMBL" id="PWB75300.1"/>
    </source>
</evidence>
<evidence type="ECO:0000256" key="1">
    <source>
        <dbReference type="ARBA" id="ARBA00022679"/>
    </source>
</evidence>
<keyword evidence="1" id="KW-0808">Transferase</keyword>
<dbReference type="GO" id="GO:0003977">
    <property type="term" value="F:UDP-N-acetylglucosamine diphosphorylase activity"/>
    <property type="evidence" value="ECO:0007669"/>
    <property type="project" value="UniProtKB-EC"/>
</dbReference>
<reference evidence="8 9" key="1">
    <citation type="journal article" date="2018" name="ISME J.">
        <title>A methanotrophic archaeon couples anaerobic oxidation of methane to Fe(III) reduction.</title>
        <authorList>
            <person name="Cai C."/>
            <person name="Leu A.O."/>
            <person name="Xie G.J."/>
            <person name="Guo J."/>
            <person name="Feng Y."/>
            <person name="Zhao J.X."/>
            <person name="Tyson G.W."/>
            <person name="Yuan Z."/>
            <person name="Hu S."/>
        </authorList>
    </citation>
    <scope>NUCLEOTIDE SEQUENCE [LARGE SCALE GENOMIC DNA]</scope>
    <source>
        <strain evidence="8">FeB_12</strain>
    </source>
</reference>
<dbReference type="SUPFAM" id="SSF53448">
    <property type="entry name" value="Nucleotide-diphospho-sugar transferases"/>
    <property type="match status" value="1"/>
</dbReference>
<dbReference type="InterPro" id="IPR029044">
    <property type="entry name" value="Nucleotide-diphossugar_trans"/>
</dbReference>
<dbReference type="EMBL" id="PQAP01000011">
    <property type="protein sequence ID" value="PWB75300.1"/>
    <property type="molecule type" value="Genomic_DNA"/>
</dbReference>
<comment type="catalytic activity">
    <reaction evidence="5">
        <text>N-acetyl-alpha-D-glucosamine 1-phosphate + UTP + H(+) = UDP-N-acetyl-alpha-D-glucosamine + diphosphate</text>
        <dbReference type="Rhea" id="RHEA:13509"/>
        <dbReference type="ChEBI" id="CHEBI:15378"/>
        <dbReference type="ChEBI" id="CHEBI:33019"/>
        <dbReference type="ChEBI" id="CHEBI:46398"/>
        <dbReference type="ChEBI" id="CHEBI:57705"/>
        <dbReference type="ChEBI" id="CHEBI:57776"/>
        <dbReference type="EC" id="2.7.7.23"/>
    </reaction>
</comment>
<keyword evidence="3" id="KW-0012">Acyltransferase</keyword>
<dbReference type="Gene3D" id="3.90.550.10">
    <property type="entry name" value="Spore Coat Polysaccharide Biosynthesis Protein SpsA, Chain A"/>
    <property type="match status" value="1"/>
</dbReference>
<evidence type="ECO:0000256" key="2">
    <source>
        <dbReference type="ARBA" id="ARBA00022695"/>
    </source>
</evidence>
<comment type="function">
    <text evidence="6">Catalyzes the last two sequential reactions in the de novo biosynthetic pathway for UDP-N-acetylglucosamine (UDP-GlcNAc). The C-terminal domain catalyzes the transfer of acetyl group from acetyl coenzyme A to glucosamine-1-phosphate (GlcN-1-P) to produce N-acetylglucosamine-1-phosphate (GlcNAc-1-P), which is converted into UDP-GlcNAc by the transfer of uridine 5-monophosphate (from uridine 5-triphosphate), a reaction catalyzed by the N-terminal domain.</text>
</comment>
<evidence type="ECO:0000256" key="6">
    <source>
        <dbReference type="ARBA" id="ARBA00049628"/>
    </source>
</evidence>
<protein>
    <submittedName>
        <fullName evidence="8">UDP-N-acetylglucosamine pyrophosphorylase</fullName>
    </submittedName>
</protein>
<dbReference type="PANTHER" id="PTHR43584:SF3">
    <property type="entry name" value="BIFUNCTIONAL PROTEIN GLMU"/>
    <property type="match status" value="1"/>
</dbReference>
<dbReference type="CDD" id="cd02540">
    <property type="entry name" value="GT2_GlmU_N_bac"/>
    <property type="match status" value="1"/>
</dbReference>
<organism evidence="8 9">
    <name type="scientific">candidate division GN15 bacterium</name>
    <dbReference type="NCBI Taxonomy" id="2072418"/>
    <lineage>
        <taxon>Bacteria</taxon>
        <taxon>candidate division GN15</taxon>
    </lineage>
</organism>
<proteinExistence type="predicted"/>
<dbReference type="GO" id="GO:0019134">
    <property type="term" value="F:glucosamine-1-phosphate N-acetyltransferase activity"/>
    <property type="evidence" value="ECO:0007669"/>
    <property type="project" value="UniProtKB-EC"/>
</dbReference>
<evidence type="ECO:0000256" key="3">
    <source>
        <dbReference type="ARBA" id="ARBA00023315"/>
    </source>
</evidence>
<comment type="caution">
    <text evidence="8">The sequence shown here is derived from an EMBL/GenBank/DDBJ whole genome shotgun (WGS) entry which is preliminary data.</text>
</comment>
<name>A0A855X625_9BACT</name>
<dbReference type="Proteomes" id="UP000250918">
    <property type="component" value="Unassembled WGS sequence"/>
</dbReference>
<evidence type="ECO:0000313" key="9">
    <source>
        <dbReference type="Proteomes" id="UP000250918"/>
    </source>
</evidence>
<keyword evidence="2" id="KW-0548">Nucleotidyltransferase</keyword>
<gene>
    <name evidence="8" type="ORF">C3F09_02765</name>
</gene>
<evidence type="ECO:0000259" key="7">
    <source>
        <dbReference type="Pfam" id="PF00483"/>
    </source>
</evidence>
<dbReference type="InterPro" id="IPR005835">
    <property type="entry name" value="NTP_transferase_dom"/>
</dbReference>
<comment type="catalytic activity">
    <reaction evidence="4">
        <text>alpha-D-glucosamine 1-phosphate + acetyl-CoA = N-acetyl-alpha-D-glucosamine 1-phosphate + CoA + H(+)</text>
        <dbReference type="Rhea" id="RHEA:13725"/>
        <dbReference type="ChEBI" id="CHEBI:15378"/>
        <dbReference type="ChEBI" id="CHEBI:57287"/>
        <dbReference type="ChEBI" id="CHEBI:57288"/>
        <dbReference type="ChEBI" id="CHEBI:57776"/>
        <dbReference type="ChEBI" id="CHEBI:58516"/>
        <dbReference type="EC" id="2.3.1.157"/>
    </reaction>
</comment>
<dbReference type="AlphaFoldDB" id="A0A855X625"/>
<accession>A0A855X625</accession>
<dbReference type="PANTHER" id="PTHR43584">
    <property type="entry name" value="NUCLEOTIDYL TRANSFERASE"/>
    <property type="match status" value="1"/>
</dbReference>
<feature type="domain" description="Nucleotidyl transferase" evidence="7">
    <location>
        <begin position="5"/>
        <end position="205"/>
    </location>
</feature>
<dbReference type="Pfam" id="PF00483">
    <property type="entry name" value="NTP_transferase"/>
    <property type="match status" value="1"/>
</dbReference>
<dbReference type="InterPro" id="IPR050065">
    <property type="entry name" value="GlmU-like"/>
</dbReference>
<sequence length="231" mass="25855">MKSDLPKVLHPIHGRPMIAILLDTLVKMSFDRIVVVVGHKGEMVQEALSSYHVSFVWQREQLGTGHAVKMAKDQLADFKGTTLVLAGDVPLLSEESIGQLFHKHESTHSAATCLSAIFEDPTGYGRIVRDGQSDRLKQIVEHKDATPELRLIREVNTGTFCFDNQLLFQSLDQIRADNTQGEYYLTDAIKVMYDKGLPVSVVVARDSEEVKGVNSVDQLEHLERVFADRGR</sequence>